<dbReference type="PANTHER" id="PTHR20863">
    <property type="entry name" value="ACYL CARRIER PROTEIN"/>
    <property type="match status" value="1"/>
</dbReference>
<organism evidence="12 13">
    <name type="scientific">Acidithiobacillus ferrivorans</name>
    <dbReference type="NCBI Taxonomy" id="160808"/>
    <lineage>
        <taxon>Bacteria</taxon>
        <taxon>Pseudomonadati</taxon>
        <taxon>Pseudomonadota</taxon>
        <taxon>Acidithiobacillia</taxon>
        <taxon>Acidithiobacillales</taxon>
        <taxon>Acidithiobacillaceae</taxon>
        <taxon>Acidithiobacillus</taxon>
    </lineage>
</organism>
<dbReference type="InterPro" id="IPR006162">
    <property type="entry name" value="Ppantetheine_attach_site"/>
</dbReference>
<comment type="PTM">
    <text evidence="10">4'-phosphopantetheine is transferred from CoA to a specific serine of apo-ACP by acpS.</text>
</comment>
<dbReference type="AlphaFoldDB" id="A0A1B9BZH6"/>
<dbReference type="GO" id="GO:0000035">
    <property type="term" value="F:acyl binding"/>
    <property type="evidence" value="ECO:0007669"/>
    <property type="project" value="TreeGrafter"/>
</dbReference>
<evidence type="ECO:0000313" key="13">
    <source>
        <dbReference type="Proteomes" id="UP000093129"/>
    </source>
</evidence>
<dbReference type="NCBIfam" id="NF002148">
    <property type="entry name" value="PRK00982.1-2"/>
    <property type="match status" value="1"/>
</dbReference>
<accession>A0A1B9BZH6</accession>
<proteinExistence type="inferred from homology"/>
<reference evidence="12 13" key="1">
    <citation type="submission" date="2016-07" db="EMBL/GenBank/DDBJ databases">
        <title>Draft genome of a psychrotolerant acidophile Acidithiobacillus ferrivorans strain YL15.</title>
        <authorList>
            <person name="Peng T."/>
            <person name="Ma L."/>
            <person name="Nan M."/>
            <person name="An N."/>
            <person name="Wang M."/>
            <person name="Qiu G."/>
            <person name="Zeng W."/>
        </authorList>
    </citation>
    <scope>NUCLEOTIDE SEQUENCE [LARGE SCALE GENOMIC DNA]</scope>
    <source>
        <strain evidence="12 13">YL15</strain>
    </source>
</reference>
<comment type="similarity">
    <text evidence="8">Belongs to the acyl carrier protein (ACP) family.</text>
</comment>
<evidence type="ECO:0000313" key="12">
    <source>
        <dbReference type="EMBL" id="OCB03117.1"/>
    </source>
</evidence>
<evidence type="ECO:0000256" key="5">
    <source>
        <dbReference type="ARBA" id="ARBA00023098"/>
    </source>
</evidence>
<protein>
    <recommendedName>
        <fullName evidence="8 9">Acyl carrier protein</fullName>
        <shortName evidence="8">ACP</shortName>
    </recommendedName>
</protein>
<dbReference type="GO" id="GO:0016020">
    <property type="term" value="C:membrane"/>
    <property type="evidence" value="ECO:0007669"/>
    <property type="project" value="GOC"/>
</dbReference>
<sequence length="103" mass="11236">MKGMPQDDGITDRVKNLIAGQFAIERDRLSESARLFEDLGLDSMDSVELVMALEVEFDGEVPDSDITNIKTVGDVIHAVNIYFTPPDVGSSACWGGVCERICV</sequence>
<dbReference type="InterPro" id="IPR009081">
    <property type="entry name" value="PP-bd_ACP"/>
</dbReference>
<dbReference type="PANTHER" id="PTHR20863:SF76">
    <property type="entry name" value="CARRIER DOMAIN-CONTAINING PROTEIN"/>
    <property type="match status" value="1"/>
</dbReference>
<comment type="subcellular location">
    <subcellularLocation>
        <location evidence="8">Cytoplasm</location>
    </subcellularLocation>
</comment>
<dbReference type="UniPathway" id="UPA00094"/>
<evidence type="ECO:0000259" key="11">
    <source>
        <dbReference type="PROSITE" id="PS50075"/>
    </source>
</evidence>
<dbReference type="Proteomes" id="UP000093129">
    <property type="component" value="Unassembled WGS sequence"/>
</dbReference>
<evidence type="ECO:0000256" key="1">
    <source>
        <dbReference type="ARBA" id="ARBA00022450"/>
    </source>
</evidence>
<dbReference type="HAMAP" id="MF_01217">
    <property type="entry name" value="Acyl_carrier"/>
    <property type="match status" value="1"/>
</dbReference>
<comment type="function">
    <text evidence="8 10">Carrier of the growing fatty acid chain in fatty acid biosynthesis.</text>
</comment>
<dbReference type="InterPro" id="IPR003231">
    <property type="entry name" value="ACP"/>
</dbReference>
<keyword evidence="1 8" id="KW-0596">Phosphopantetheine</keyword>
<evidence type="ECO:0000256" key="4">
    <source>
        <dbReference type="ARBA" id="ARBA00022832"/>
    </source>
</evidence>
<dbReference type="PROSITE" id="PS50075">
    <property type="entry name" value="CARRIER"/>
    <property type="match status" value="1"/>
</dbReference>
<evidence type="ECO:0000256" key="2">
    <source>
        <dbReference type="ARBA" id="ARBA00022516"/>
    </source>
</evidence>
<name>A0A1B9BZH6_9PROT</name>
<comment type="caution">
    <text evidence="12">The sequence shown here is derived from an EMBL/GenBank/DDBJ whole genome shotgun (WGS) entry which is preliminary data.</text>
</comment>
<keyword evidence="5 8" id="KW-0443">Lipid metabolism</keyword>
<evidence type="ECO:0000256" key="8">
    <source>
        <dbReference type="HAMAP-Rule" id="MF_01217"/>
    </source>
</evidence>
<keyword evidence="6 8" id="KW-0275">Fatty acid biosynthesis</keyword>
<dbReference type="GO" id="GO:0000036">
    <property type="term" value="F:acyl carrier activity"/>
    <property type="evidence" value="ECO:0007669"/>
    <property type="project" value="UniProtKB-UniRule"/>
</dbReference>
<dbReference type="Pfam" id="PF00550">
    <property type="entry name" value="PP-binding"/>
    <property type="match status" value="1"/>
</dbReference>
<dbReference type="Gene3D" id="1.10.1200.10">
    <property type="entry name" value="ACP-like"/>
    <property type="match status" value="1"/>
</dbReference>
<keyword evidence="2 8" id="KW-0444">Lipid biosynthesis</keyword>
<feature type="domain" description="Carrier" evidence="11">
    <location>
        <begin position="8"/>
        <end position="83"/>
    </location>
</feature>
<dbReference type="SUPFAM" id="SSF47336">
    <property type="entry name" value="ACP-like"/>
    <property type="match status" value="1"/>
</dbReference>
<dbReference type="PROSITE" id="PS00012">
    <property type="entry name" value="PHOSPHOPANTETHEINE"/>
    <property type="match status" value="1"/>
</dbReference>
<evidence type="ECO:0000256" key="9">
    <source>
        <dbReference type="NCBIfam" id="TIGR00517"/>
    </source>
</evidence>
<comment type="PTM">
    <text evidence="8">4'-phosphopantetheine is transferred from CoA to a specific serine of apo-ACP by AcpS. This modification is essential for activity because fatty acids are bound in thioester linkage to the sulfhydryl of the prosthetic group.</text>
</comment>
<dbReference type="GO" id="GO:0005737">
    <property type="term" value="C:cytoplasm"/>
    <property type="evidence" value="ECO:0007669"/>
    <property type="project" value="UniProtKB-SubCell"/>
</dbReference>
<dbReference type="InterPro" id="IPR036736">
    <property type="entry name" value="ACP-like_sf"/>
</dbReference>
<comment type="pathway">
    <text evidence="7">Glycolipid biosynthesis; KDO(2)-lipid A biosynthesis.</text>
</comment>
<evidence type="ECO:0000256" key="3">
    <source>
        <dbReference type="ARBA" id="ARBA00022553"/>
    </source>
</evidence>
<evidence type="ECO:0000256" key="6">
    <source>
        <dbReference type="ARBA" id="ARBA00023160"/>
    </source>
</evidence>
<keyword evidence="8" id="KW-0963">Cytoplasm</keyword>
<comment type="pathway">
    <text evidence="8 10">Lipid metabolism; fatty acid biosynthesis.</text>
</comment>
<dbReference type="NCBIfam" id="TIGR00517">
    <property type="entry name" value="acyl_carrier"/>
    <property type="match status" value="1"/>
</dbReference>
<evidence type="ECO:0000256" key="7">
    <source>
        <dbReference type="ARBA" id="ARBA00024328"/>
    </source>
</evidence>
<feature type="modified residue" description="O-(pantetheine 4'-phosphoryl)serine" evidence="8">
    <location>
        <position position="43"/>
    </location>
</feature>
<dbReference type="GO" id="GO:0036104">
    <property type="term" value="P:Kdo2-lipid A biosynthetic process"/>
    <property type="evidence" value="ECO:0007669"/>
    <property type="project" value="UniProtKB-UniPathway"/>
</dbReference>
<dbReference type="UniPathway" id="UPA00360"/>
<gene>
    <name evidence="8" type="primary">acpP</name>
    <name evidence="12" type="ORF">BBC27_09730</name>
</gene>
<dbReference type="EMBL" id="MASQ01000078">
    <property type="protein sequence ID" value="OCB03117.1"/>
    <property type="molecule type" value="Genomic_DNA"/>
</dbReference>
<keyword evidence="4 8" id="KW-0276">Fatty acid metabolism</keyword>
<evidence type="ECO:0000256" key="10">
    <source>
        <dbReference type="RuleBase" id="RU003545"/>
    </source>
</evidence>
<keyword evidence="3 8" id="KW-0597">Phosphoprotein</keyword>